<evidence type="ECO:0000256" key="6">
    <source>
        <dbReference type="ARBA" id="ARBA00023136"/>
    </source>
</evidence>
<keyword evidence="5 7" id="KW-1133">Transmembrane helix</keyword>
<dbReference type="CDD" id="cd06261">
    <property type="entry name" value="TM_PBP2"/>
    <property type="match status" value="1"/>
</dbReference>
<dbReference type="EMBL" id="WSRQ01000056">
    <property type="protein sequence ID" value="MVX66420.1"/>
    <property type="molecule type" value="Genomic_DNA"/>
</dbReference>
<feature type="transmembrane region" description="Helical" evidence="7">
    <location>
        <begin position="111"/>
        <end position="127"/>
    </location>
</feature>
<dbReference type="AlphaFoldDB" id="A0A1V4IZ56"/>
<protein>
    <submittedName>
        <fullName evidence="9">ABC transporter permease subunit</fullName>
    </submittedName>
    <submittedName>
        <fullName evidence="10">Putative aliphatic sulfonates transport permease protein SsuC</fullName>
    </submittedName>
</protein>
<evidence type="ECO:0000313" key="9">
    <source>
        <dbReference type="EMBL" id="MVX66420.1"/>
    </source>
</evidence>
<evidence type="ECO:0000256" key="4">
    <source>
        <dbReference type="ARBA" id="ARBA00022692"/>
    </source>
</evidence>
<comment type="subcellular location">
    <subcellularLocation>
        <location evidence="1 7">Cell membrane</location>
        <topology evidence="1 7">Multi-pass membrane protein</topology>
    </subcellularLocation>
</comment>
<dbReference type="Pfam" id="PF00528">
    <property type="entry name" value="BPD_transp_1"/>
    <property type="match status" value="1"/>
</dbReference>
<evidence type="ECO:0000256" key="3">
    <source>
        <dbReference type="ARBA" id="ARBA00022475"/>
    </source>
</evidence>
<keyword evidence="4 7" id="KW-0812">Transmembrane</keyword>
<feature type="transmembrane region" description="Helical" evidence="7">
    <location>
        <begin position="195"/>
        <end position="216"/>
    </location>
</feature>
<dbReference type="OrthoDB" id="9796361at2"/>
<gene>
    <name evidence="10" type="primary">ssuC_2</name>
    <name evidence="10" type="ORF">CLCHR_10400</name>
    <name evidence="9" type="ORF">GKZ28_22355</name>
</gene>
<evidence type="ECO:0000259" key="8">
    <source>
        <dbReference type="PROSITE" id="PS50928"/>
    </source>
</evidence>
<dbReference type="PANTHER" id="PTHR30151">
    <property type="entry name" value="ALKANE SULFONATE ABC TRANSPORTER-RELATED, MEMBRANE SUBUNIT"/>
    <property type="match status" value="1"/>
</dbReference>
<keyword evidence="2 7" id="KW-0813">Transport</keyword>
<feature type="transmembrane region" description="Helical" evidence="7">
    <location>
        <begin position="133"/>
        <end position="154"/>
    </location>
</feature>
<proteinExistence type="inferred from homology"/>
<evidence type="ECO:0000256" key="7">
    <source>
        <dbReference type="RuleBase" id="RU363032"/>
    </source>
</evidence>
<sequence>MKEENKVISKIGKLIFSTLSTIAFFIIWYLATATGILDTGIIPEPLKVFNQLATNIFKGDLLSHTLLTFKRAIMGFFVALIVGLLVGFFLASISKKLRSYVIPILQFFEKLNPFALFPLFMLFFGIGEFSKVIIIFWVAVWPIIFHTIAGVEGVDKLLIKSARTIGASSKTEFFKVILPASLPDIITGIKFSAQIAFILVISAEMLSSSAGLGWFISIAKTQYNLPNLYGGTLFVAALGIAINKILNIVESKLFVWKEKTF</sequence>
<dbReference type="GO" id="GO:0055085">
    <property type="term" value="P:transmembrane transport"/>
    <property type="evidence" value="ECO:0007669"/>
    <property type="project" value="InterPro"/>
</dbReference>
<dbReference type="InterPro" id="IPR000515">
    <property type="entry name" value="MetI-like"/>
</dbReference>
<dbReference type="GO" id="GO:0005886">
    <property type="term" value="C:plasma membrane"/>
    <property type="evidence" value="ECO:0007669"/>
    <property type="project" value="UniProtKB-SubCell"/>
</dbReference>
<comment type="similarity">
    <text evidence="7">Belongs to the binding-protein-dependent transport system permease family.</text>
</comment>
<feature type="domain" description="ABC transmembrane type-1" evidence="8">
    <location>
        <begin position="65"/>
        <end position="250"/>
    </location>
</feature>
<dbReference type="Gene3D" id="1.10.3720.10">
    <property type="entry name" value="MetI-like"/>
    <property type="match status" value="1"/>
</dbReference>
<evidence type="ECO:0000256" key="2">
    <source>
        <dbReference type="ARBA" id="ARBA00022448"/>
    </source>
</evidence>
<feature type="transmembrane region" description="Helical" evidence="7">
    <location>
        <begin position="12"/>
        <end position="31"/>
    </location>
</feature>
<accession>A0A1V4IZ56</accession>
<organism evidence="10 11">
    <name type="scientific">Clostridium chromiireducens</name>
    <dbReference type="NCBI Taxonomy" id="225345"/>
    <lineage>
        <taxon>Bacteria</taxon>
        <taxon>Bacillati</taxon>
        <taxon>Bacillota</taxon>
        <taxon>Clostridia</taxon>
        <taxon>Eubacteriales</taxon>
        <taxon>Clostridiaceae</taxon>
        <taxon>Clostridium</taxon>
    </lineage>
</organism>
<reference evidence="10 11" key="1">
    <citation type="submission" date="2017-03" db="EMBL/GenBank/DDBJ databases">
        <title>Genome sequence of Clostridium chromiireducens DSM 23318.</title>
        <authorList>
            <person name="Poehlein A."/>
            <person name="Daniel R."/>
        </authorList>
    </citation>
    <scope>NUCLEOTIDE SEQUENCE [LARGE SCALE GENOMIC DNA]</scope>
    <source>
        <strain evidence="10 11">DSM 23318</strain>
    </source>
</reference>
<dbReference type="EMBL" id="MZGT01000011">
    <property type="protein sequence ID" value="OPJ64687.1"/>
    <property type="molecule type" value="Genomic_DNA"/>
</dbReference>
<feature type="transmembrane region" description="Helical" evidence="7">
    <location>
        <begin position="228"/>
        <end position="249"/>
    </location>
</feature>
<dbReference type="Proteomes" id="UP000656077">
    <property type="component" value="Unassembled WGS sequence"/>
</dbReference>
<evidence type="ECO:0000256" key="5">
    <source>
        <dbReference type="ARBA" id="ARBA00022989"/>
    </source>
</evidence>
<evidence type="ECO:0000313" key="11">
    <source>
        <dbReference type="Proteomes" id="UP000191056"/>
    </source>
</evidence>
<comment type="caution">
    <text evidence="10">The sequence shown here is derived from an EMBL/GenBank/DDBJ whole genome shotgun (WGS) entry which is preliminary data.</text>
</comment>
<dbReference type="RefSeq" id="WP_079438618.1">
    <property type="nucleotide sequence ID" value="NZ_MZGT01000011.1"/>
</dbReference>
<name>A0A1V4IZ56_9CLOT</name>
<keyword evidence="3" id="KW-1003">Cell membrane</keyword>
<dbReference type="PROSITE" id="PS50928">
    <property type="entry name" value="ABC_TM1"/>
    <property type="match status" value="1"/>
</dbReference>
<feature type="transmembrane region" description="Helical" evidence="7">
    <location>
        <begin position="72"/>
        <end position="91"/>
    </location>
</feature>
<evidence type="ECO:0000313" key="10">
    <source>
        <dbReference type="EMBL" id="OPJ64687.1"/>
    </source>
</evidence>
<keyword evidence="11" id="KW-1185">Reference proteome</keyword>
<dbReference type="InterPro" id="IPR035906">
    <property type="entry name" value="MetI-like_sf"/>
</dbReference>
<dbReference type="STRING" id="225345.CLCHR_10400"/>
<evidence type="ECO:0000256" key="1">
    <source>
        <dbReference type="ARBA" id="ARBA00004651"/>
    </source>
</evidence>
<reference evidence="9" key="2">
    <citation type="submission" date="2019-12" db="EMBL/GenBank/DDBJ databases">
        <title>Microbes associate with the intestines of laboratory mice.</title>
        <authorList>
            <person name="Navarre W."/>
            <person name="Wong E."/>
        </authorList>
    </citation>
    <scope>NUCLEOTIDE SEQUENCE</scope>
    <source>
        <strain evidence="9">NM79_F5</strain>
    </source>
</reference>
<keyword evidence="6 7" id="KW-0472">Membrane</keyword>
<dbReference type="PANTHER" id="PTHR30151:SF0">
    <property type="entry name" value="ABC TRANSPORTER PERMEASE PROTEIN MJ0413-RELATED"/>
    <property type="match status" value="1"/>
</dbReference>
<dbReference type="SUPFAM" id="SSF161098">
    <property type="entry name" value="MetI-like"/>
    <property type="match status" value="1"/>
</dbReference>
<dbReference type="Proteomes" id="UP000191056">
    <property type="component" value="Unassembled WGS sequence"/>
</dbReference>